<dbReference type="Proteomes" id="UP000017836">
    <property type="component" value="Unassembled WGS sequence"/>
</dbReference>
<dbReference type="EMBL" id="KI392972">
    <property type="protein sequence ID" value="ERN10127.1"/>
    <property type="molecule type" value="Genomic_DNA"/>
</dbReference>
<keyword evidence="2" id="KW-1185">Reference proteome</keyword>
<dbReference type="Gramene" id="ERN10127">
    <property type="protein sequence ID" value="ERN10127"/>
    <property type="gene ID" value="AMTR_s00169p00039740"/>
</dbReference>
<evidence type="ECO:0000313" key="2">
    <source>
        <dbReference type="Proteomes" id="UP000017836"/>
    </source>
</evidence>
<sequence>MTTTPNVGYAATRNCYPVTVNGYPVAGAAYPIAKKKKADEPDGLSRQCCLIHRHHRIMGTLHPHQQLAILLLAVIHRRVILLQGCTNIHHHGRLRFAIGIPKSQRRVRWGD</sequence>
<dbReference type="HOGENOM" id="CLU_2161847_0_0_1"/>
<accession>W1PJG1</accession>
<dbReference type="AlphaFoldDB" id="W1PJG1"/>
<reference evidence="2" key="1">
    <citation type="journal article" date="2013" name="Science">
        <title>The Amborella genome and the evolution of flowering plants.</title>
        <authorList>
            <consortium name="Amborella Genome Project"/>
        </authorList>
    </citation>
    <scope>NUCLEOTIDE SEQUENCE [LARGE SCALE GENOMIC DNA]</scope>
</reference>
<proteinExistence type="predicted"/>
<name>W1PJG1_AMBTC</name>
<protein>
    <submittedName>
        <fullName evidence="1">Uncharacterized protein</fullName>
    </submittedName>
</protein>
<evidence type="ECO:0000313" key="1">
    <source>
        <dbReference type="EMBL" id="ERN10127.1"/>
    </source>
</evidence>
<organism evidence="1 2">
    <name type="scientific">Amborella trichopoda</name>
    <dbReference type="NCBI Taxonomy" id="13333"/>
    <lineage>
        <taxon>Eukaryota</taxon>
        <taxon>Viridiplantae</taxon>
        <taxon>Streptophyta</taxon>
        <taxon>Embryophyta</taxon>
        <taxon>Tracheophyta</taxon>
        <taxon>Spermatophyta</taxon>
        <taxon>Magnoliopsida</taxon>
        <taxon>Amborellales</taxon>
        <taxon>Amborellaceae</taxon>
        <taxon>Amborella</taxon>
    </lineage>
</organism>
<gene>
    <name evidence="1" type="ORF">AMTR_s00169p00039740</name>
</gene>